<name>A0ABW0ZAC5_9ACTN</name>
<evidence type="ECO:0000313" key="2">
    <source>
        <dbReference type="Proteomes" id="UP001596083"/>
    </source>
</evidence>
<dbReference type="EMBL" id="JBHSPB010000022">
    <property type="protein sequence ID" value="MFC5723993.1"/>
    <property type="molecule type" value="Genomic_DNA"/>
</dbReference>
<organism evidence="1 2">
    <name type="scientific">Streptomyces gamaensis</name>
    <dbReference type="NCBI Taxonomy" id="1763542"/>
    <lineage>
        <taxon>Bacteria</taxon>
        <taxon>Bacillati</taxon>
        <taxon>Actinomycetota</taxon>
        <taxon>Actinomycetes</taxon>
        <taxon>Kitasatosporales</taxon>
        <taxon>Streptomycetaceae</taxon>
        <taxon>Streptomyces</taxon>
    </lineage>
</organism>
<accession>A0ABW0ZAC5</accession>
<keyword evidence="2" id="KW-1185">Reference proteome</keyword>
<dbReference type="RefSeq" id="WP_390320420.1">
    <property type="nucleotide sequence ID" value="NZ_JBHSPB010000022.1"/>
</dbReference>
<gene>
    <name evidence="1" type="ORF">ACFP1Z_27885</name>
</gene>
<protein>
    <submittedName>
        <fullName evidence="1">Uncharacterized protein</fullName>
    </submittedName>
</protein>
<reference evidence="2" key="1">
    <citation type="journal article" date="2019" name="Int. J. Syst. Evol. Microbiol.">
        <title>The Global Catalogue of Microorganisms (GCM) 10K type strain sequencing project: providing services to taxonomists for standard genome sequencing and annotation.</title>
        <authorList>
            <consortium name="The Broad Institute Genomics Platform"/>
            <consortium name="The Broad Institute Genome Sequencing Center for Infectious Disease"/>
            <person name="Wu L."/>
            <person name="Ma J."/>
        </authorList>
    </citation>
    <scope>NUCLEOTIDE SEQUENCE [LARGE SCALE GENOMIC DNA]</scope>
    <source>
        <strain evidence="2">CGMCC 4.7304</strain>
    </source>
</reference>
<evidence type="ECO:0000313" key="1">
    <source>
        <dbReference type="EMBL" id="MFC5723993.1"/>
    </source>
</evidence>
<comment type="caution">
    <text evidence="1">The sequence shown here is derived from an EMBL/GenBank/DDBJ whole genome shotgun (WGS) entry which is preliminary data.</text>
</comment>
<sequence>MNRESRAADAETIYLSDVDPHSSAPIHRVADLRARLLLHVLFADSLLIGDSQSLNNPFFRALVCTEEARRVEWPAGTSPLPDLAPLLRDGRMRVALRAGPGLRAIREQHEQQRVDNVPSRDYVEWLDGLTAGHVTVYDPGAVTAAFTSGLLDRVDAGLRRAEGAERAVLESVRQWSAEQDALGYKALRDWISGHEAGPAEILVWGAVDEWAGESYRQALPGVLGCGLAAPRDEPDRIPAGRTRRVLERAGLPAVVLDSVLLSQLPVEVLLEAVAQPARNSLVRQLALVRRGMPPDTGELDSAAEEFSVWMLETFERTFRPAGGRAWAHLQGERRLMRFGLDEDTVTGQLGAGLETQPSADGRGRGLSFHVLGPRAEDAPREAGAVTRRPARELDPFDRLVTL</sequence>
<proteinExistence type="predicted"/>
<dbReference type="Proteomes" id="UP001596083">
    <property type="component" value="Unassembled WGS sequence"/>
</dbReference>